<dbReference type="EMBL" id="CAJFCW020000004">
    <property type="protein sequence ID" value="CAG9115320.1"/>
    <property type="molecule type" value="Genomic_DNA"/>
</dbReference>
<dbReference type="AlphaFoldDB" id="A0A811L3I1"/>
<sequence>MRNVRSLVRTPNSPRSLNSMLKQPILSFGSWFGAHRSKRHQMHNRHYLPQTLQSALLNSEVGSPFLSSEIRAPAVEAQRTSLKNSEVIELTPRFIQISEPMEAPEGLKAEATESLESQPDATASYTSLNSLEAPSEAEDAPESEVLSKIENLAAKNKLVKKLLVKAENRPVKSQIQQNDRQIQQKDSEQPVDQETTEPKTQPQQVDNEAQQFDNASKLEELQKRKNELLHNIEEVLLKKHIKDDLELITVDDAQTSRLQKLLGKNLIVVKV</sequence>
<gene>
    <name evidence="2" type="ORF">BOKJ2_LOCUS9570</name>
</gene>
<keyword evidence="3" id="KW-1185">Reference proteome</keyword>
<accession>A0A811L3I1</accession>
<protein>
    <submittedName>
        <fullName evidence="2">Uncharacterized protein</fullName>
    </submittedName>
</protein>
<evidence type="ECO:0000313" key="2">
    <source>
        <dbReference type="EMBL" id="CAD5221689.1"/>
    </source>
</evidence>
<proteinExistence type="predicted"/>
<comment type="caution">
    <text evidence="2">The sequence shown here is derived from an EMBL/GenBank/DDBJ whole genome shotgun (WGS) entry which is preliminary data.</text>
</comment>
<dbReference type="Proteomes" id="UP000614601">
    <property type="component" value="Unassembled WGS sequence"/>
</dbReference>
<name>A0A811L3I1_9BILA</name>
<feature type="compositionally biased region" description="Low complexity" evidence="1">
    <location>
        <begin position="172"/>
        <end position="181"/>
    </location>
</feature>
<organism evidence="2 3">
    <name type="scientific">Bursaphelenchus okinawaensis</name>
    <dbReference type="NCBI Taxonomy" id="465554"/>
    <lineage>
        <taxon>Eukaryota</taxon>
        <taxon>Metazoa</taxon>
        <taxon>Ecdysozoa</taxon>
        <taxon>Nematoda</taxon>
        <taxon>Chromadorea</taxon>
        <taxon>Rhabditida</taxon>
        <taxon>Tylenchina</taxon>
        <taxon>Tylenchomorpha</taxon>
        <taxon>Aphelenchoidea</taxon>
        <taxon>Aphelenchoididae</taxon>
        <taxon>Bursaphelenchus</taxon>
    </lineage>
</organism>
<dbReference type="Proteomes" id="UP000783686">
    <property type="component" value="Unassembled WGS sequence"/>
</dbReference>
<reference evidence="2" key="1">
    <citation type="submission" date="2020-09" db="EMBL/GenBank/DDBJ databases">
        <authorList>
            <person name="Kikuchi T."/>
        </authorList>
    </citation>
    <scope>NUCLEOTIDE SEQUENCE</scope>
    <source>
        <strain evidence="2">SH1</strain>
    </source>
</reference>
<dbReference type="EMBL" id="CAJFDH010000004">
    <property type="protein sequence ID" value="CAD5221689.1"/>
    <property type="molecule type" value="Genomic_DNA"/>
</dbReference>
<dbReference type="OrthoDB" id="5877243at2759"/>
<feature type="region of interest" description="Disordered" evidence="1">
    <location>
        <begin position="170"/>
        <end position="207"/>
    </location>
</feature>
<evidence type="ECO:0000256" key="1">
    <source>
        <dbReference type="SAM" id="MobiDB-lite"/>
    </source>
</evidence>
<evidence type="ECO:0000313" key="3">
    <source>
        <dbReference type="Proteomes" id="UP000614601"/>
    </source>
</evidence>